<evidence type="ECO:0000313" key="3">
    <source>
        <dbReference type="Proteomes" id="UP000436138"/>
    </source>
</evidence>
<feature type="signal peptide" evidence="1">
    <location>
        <begin position="1"/>
        <end position="30"/>
    </location>
</feature>
<reference evidence="2 3" key="1">
    <citation type="submission" date="2019-12" db="EMBL/GenBank/DDBJ databases">
        <title>Streptomyces sp. strain T44 isolated from rhizosphere soil of Broussonetia papyrifera.</title>
        <authorList>
            <person name="Mo P."/>
        </authorList>
    </citation>
    <scope>NUCLEOTIDE SEQUENCE [LARGE SCALE GENOMIC DNA]</scope>
    <source>
        <strain evidence="2 3">T44</strain>
    </source>
</reference>
<evidence type="ECO:0000256" key="1">
    <source>
        <dbReference type="SAM" id="SignalP"/>
    </source>
</evidence>
<protein>
    <recommendedName>
        <fullName evidence="4">DUF3558 domain-containing protein</fullName>
    </recommendedName>
</protein>
<dbReference type="PROSITE" id="PS51257">
    <property type="entry name" value="PROKAR_LIPOPROTEIN"/>
    <property type="match status" value="1"/>
</dbReference>
<proteinExistence type="predicted"/>
<name>A0A6I6NBA0_9ACTN</name>
<feature type="chain" id="PRO_5038380889" description="DUF3558 domain-containing protein" evidence="1">
    <location>
        <begin position="31"/>
        <end position="157"/>
    </location>
</feature>
<dbReference type="KEGG" id="sbro:GQF42_36605"/>
<dbReference type="Proteomes" id="UP000436138">
    <property type="component" value="Chromosome"/>
</dbReference>
<evidence type="ECO:0008006" key="4">
    <source>
        <dbReference type="Google" id="ProtNLM"/>
    </source>
</evidence>
<organism evidence="2 3">
    <name type="scientific">Streptomyces broussonetiae</name>
    <dbReference type="NCBI Taxonomy" id="2686304"/>
    <lineage>
        <taxon>Bacteria</taxon>
        <taxon>Bacillati</taxon>
        <taxon>Actinomycetota</taxon>
        <taxon>Actinomycetes</taxon>
        <taxon>Kitasatosporales</taxon>
        <taxon>Streptomycetaceae</taxon>
        <taxon>Streptomyces</taxon>
    </lineage>
</organism>
<dbReference type="AlphaFoldDB" id="A0A6I6NBA0"/>
<sequence>MRIPPNRRTSLPALAIMGALLSGCSGSTHSATDPLKHPCTLLDTAEGRAVVQPSTGSGEEIVNHEVSECAHKEADLYVALAHAPYTRTSFQHVVDGTWGNRPAVRKPGLGDAAYGFRESGHEPALLDVLKGDRLVQITAPTLATAERTARAVLQGLA</sequence>
<evidence type="ECO:0000313" key="2">
    <source>
        <dbReference type="EMBL" id="QHA08059.1"/>
    </source>
</evidence>
<keyword evidence="1" id="KW-0732">Signal</keyword>
<keyword evidence="3" id="KW-1185">Reference proteome</keyword>
<dbReference type="EMBL" id="CP047020">
    <property type="protein sequence ID" value="QHA08059.1"/>
    <property type="molecule type" value="Genomic_DNA"/>
</dbReference>
<gene>
    <name evidence="2" type="ORF">GQF42_36605</name>
</gene>
<accession>A0A6I6NBA0</accession>
<dbReference type="RefSeq" id="WP_158927107.1">
    <property type="nucleotide sequence ID" value="NZ_CP047020.1"/>
</dbReference>